<accession>F8FG44</accession>
<dbReference type="Proteomes" id="UP000006620">
    <property type="component" value="Chromosome"/>
</dbReference>
<feature type="domain" description="AB hydrolase-1" evidence="2">
    <location>
        <begin position="23"/>
        <end position="259"/>
    </location>
</feature>
<dbReference type="InterPro" id="IPR029058">
    <property type="entry name" value="AB_hydrolase_fold"/>
</dbReference>
<dbReference type="PATRIC" id="fig|1036673.3.peg.4950"/>
<reference evidence="3 4" key="2">
    <citation type="journal article" date="2013" name="Genome Announc.">
        <title>Genome Sequence of Growth-Improving Paenibacillus mucilaginosus Strain KNP414.</title>
        <authorList>
            <person name="Lu J.J."/>
            <person name="Wang J.F."/>
            <person name="Hu X.F."/>
        </authorList>
    </citation>
    <scope>NUCLEOTIDE SEQUENCE [LARGE SCALE GENOMIC DNA]</scope>
    <source>
        <strain evidence="3 4">KNP414</strain>
    </source>
</reference>
<gene>
    <name evidence="3" type="primary">rsbQ</name>
    <name evidence="3" type="ordered locus">KNP414_05340</name>
</gene>
<dbReference type="PRINTS" id="PR00111">
    <property type="entry name" value="ABHYDROLASE"/>
</dbReference>
<proteinExistence type="inferred from homology"/>
<dbReference type="HOGENOM" id="CLU_020336_30_0_9"/>
<evidence type="ECO:0000313" key="3">
    <source>
        <dbReference type="EMBL" id="AEI43864.1"/>
    </source>
</evidence>
<dbReference type="KEGG" id="pms:KNP414_05340"/>
<dbReference type="AlphaFoldDB" id="F8FG44"/>
<dbReference type="EMBL" id="CP002869">
    <property type="protein sequence ID" value="AEI43864.1"/>
    <property type="molecule type" value="Genomic_DNA"/>
</dbReference>
<reference evidence="4" key="1">
    <citation type="submission" date="2011-06" db="EMBL/GenBank/DDBJ databases">
        <title>Complete genome sequence of Paenibacillus mucilaginosus KNP414.</title>
        <authorList>
            <person name="Wang J."/>
            <person name="Hu S."/>
            <person name="Hu X."/>
            <person name="Zhang B."/>
            <person name="Dong D."/>
            <person name="Zhang S."/>
            <person name="Zhao K."/>
            <person name="Wu D."/>
        </authorList>
    </citation>
    <scope>NUCLEOTIDE SEQUENCE [LARGE SCALE GENOMIC DNA]</scope>
    <source>
        <strain evidence="4">KNP414</strain>
    </source>
</reference>
<evidence type="ECO:0000313" key="4">
    <source>
        <dbReference type="Proteomes" id="UP000006620"/>
    </source>
</evidence>
<dbReference type="RefSeq" id="WP_013919017.1">
    <property type="nucleotide sequence ID" value="NC_015690.1"/>
</dbReference>
<protein>
    <submittedName>
        <fullName evidence="3">RsbQ</fullName>
    </submittedName>
</protein>
<evidence type="ECO:0000256" key="1">
    <source>
        <dbReference type="ARBA" id="ARBA00008645"/>
    </source>
</evidence>
<comment type="similarity">
    <text evidence="1">Belongs to the AB hydrolase superfamily.</text>
</comment>
<dbReference type="SUPFAM" id="SSF53474">
    <property type="entry name" value="alpha/beta-Hydrolases"/>
    <property type="match status" value="1"/>
</dbReference>
<dbReference type="InterPro" id="IPR000073">
    <property type="entry name" value="AB_hydrolase_1"/>
</dbReference>
<dbReference type="Pfam" id="PF12697">
    <property type="entry name" value="Abhydrolase_6"/>
    <property type="match status" value="1"/>
</dbReference>
<evidence type="ECO:0000259" key="2">
    <source>
        <dbReference type="Pfam" id="PF12697"/>
    </source>
</evidence>
<name>F8FG44_PAEMK</name>
<dbReference type="Gene3D" id="3.40.50.1820">
    <property type="entry name" value="alpha/beta hydrolase"/>
    <property type="match status" value="1"/>
</dbReference>
<organism evidence="3 4">
    <name type="scientific">Paenibacillus mucilaginosus (strain KNP414)</name>
    <dbReference type="NCBI Taxonomy" id="1036673"/>
    <lineage>
        <taxon>Bacteria</taxon>
        <taxon>Bacillati</taxon>
        <taxon>Bacillota</taxon>
        <taxon>Bacilli</taxon>
        <taxon>Bacillales</taxon>
        <taxon>Paenibacillaceae</taxon>
        <taxon>Paenibacillus</taxon>
    </lineage>
</organism>
<dbReference type="PANTHER" id="PTHR43039">
    <property type="entry name" value="ESTERASE-RELATED"/>
    <property type="match status" value="1"/>
</dbReference>
<sequence>MKIDILARNQVYISGRGKQAMMFAPGFGCDQNMWRCVAPAFEDTYRVIRFDYVGAGRTDRAYYDADRYAALDGYALDVLDICRTLDLQEVVFVGHSVGAMIGLLASIGEPERFSQLILVSPSPCYMNLPPSYTGGFEREDLEGLLELMERNFAGWADFLAPAVMQNPDRPELTQELKTSFCSMDPDIARRFARATFLADNRSDLPRVTVPSLILQCAGDVIAPLEVGSYMHRHVPGSTLVLMEATGHCPHLSHPEETIRRIGESLQPVHGGASSADGR</sequence>